<feature type="region of interest" description="Disordered" evidence="1">
    <location>
        <begin position="21"/>
        <end position="64"/>
    </location>
</feature>
<gene>
    <name evidence="2" type="ORF">BOTBODRAFT_173578</name>
</gene>
<feature type="compositionally biased region" description="Basic and acidic residues" evidence="1">
    <location>
        <begin position="286"/>
        <end position="295"/>
    </location>
</feature>
<accession>A0A067MK56</accession>
<organism evidence="2 3">
    <name type="scientific">Botryobasidium botryosum (strain FD-172 SS1)</name>
    <dbReference type="NCBI Taxonomy" id="930990"/>
    <lineage>
        <taxon>Eukaryota</taxon>
        <taxon>Fungi</taxon>
        <taxon>Dikarya</taxon>
        <taxon>Basidiomycota</taxon>
        <taxon>Agaricomycotina</taxon>
        <taxon>Agaricomycetes</taxon>
        <taxon>Cantharellales</taxon>
        <taxon>Botryobasidiaceae</taxon>
        <taxon>Botryobasidium</taxon>
    </lineage>
</organism>
<dbReference type="HOGENOM" id="CLU_541994_0_0_1"/>
<dbReference type="Proteomes" id="UP000027195">
    <property type="component" value="Unassembled WGS sequence"/>
</dbReference>
<feature type="compositionally biased region" description="Low complexity" evidence="1">
    <location>
        <begin position="302"/>
        <end position="314"/>
    </location>
</feature>
<dbReference type="OrthoDB" id="433738at2759"/>
<protein>
    <submittedName>
        <fullName evidence="2">Uncharacterized protein</fullName>
    </submittedName>
</protein>
<proteinExistence type="predicted"/>
<dbReference type="AlphaFoldDB" id="A0A067MK56"/>
<reference evidence="3" key="1">
    <citation type="journal article" date="2014" name="Proc. Natl. Acad. Sci. U.S.A.">
        <title>Extensive sampling of basidiomycete genomes demonstrates inadequacy of the white-rot/brown-rot paradigm for wood decay fungi.</title>
        <authorList>
            <person name="Riley R."/>
            <person name="Salamov A.A."/>
            <person name="Brown D.W."/>
            <person name="Nagy L.G."/>
            <person name="Floudas D."/>
            <person name="Held B.W."/>
            <person name="Levasseur A."/>
            <person name="Lombard V."/>
            <person name="Morin E."/>
            <person name="Otillar R."/>
            <person name="Lindquist E.A."/>
            <person name="Sun H."/>
            <person name="LaButti K.M."/>
            <person name="Schmutz J."/>
            <person name="Jabbour D."/>
            <person name="Luo H."/>
            <person name="Baker S.E."/>
            <person name="Pisabarro A.G."/>
            <person name="Walton J.D."/>
            <person name="Blanchette R.A."/>
            <person name="Henrissat B."/>
            <person name="Martin F."/>
            <person name="Cullen D."/>
            <person name="Hibbett D.S."/>
            <person name="Grigoriev I.V."/>
        </authorList>
    </citation>
    <scope>NUCLEOTIDE SEQUENCE [LARGE SCALE GENOMIC DNA]</scope>
    <source>
        <strain evidence="3">FD-172 SS1</strain>
    </source>
</reference>
<dbReference type="InParanoid" id="A0A067MK56"/>
<evidence type="ECO:0000256" key="1">
    <source>
        <dbReference type="SAM" id="MobiDB-lite"/>
    </source>
</evidence>
<dbReference type="STRING" id="930990.A0A067MK56"/>
<evidence type="ECO:0000313" key="2">
    <source>
        <dbReference type="EMBL" id="KDQ15914.1"/>
    </source>
</evidence>
<dbReference type="EMBL" id="KL198030">
    <property type="protein sequence ID" value="KDQ15914.1"/>
    <property type="molecule type" value="Genomic_DNA"/>
</dbReference>
<sequence>MPGKPSLLLLALPHPNITIFPSSIQSPRTPRKSSLHIKPLSRSSRKSTDSWASSIDEERDSRRDWTQEEIARLYHTLDNLPSHLQTPFPGGIPPPNLLDKLARNIASSKENASGGNEWAHSVRATRTKLYELARCRNNQRLEDEKIVEDGVSKVPLHRKNSMDFIPEQKETMNLKQTSTRLQRTDRVISHAPFHPYARPSSRSPPNTSACTPTRVTRRRVYYTCPSTPTIPESVASPAALLTVSFAAQSISSSRTTRSSTRLLKRTESCVAPPSGPKRAPSFENADSLKKIGDNPRRKRAKVSSISSTETVTVTPKRLKRAPSFFGDELPAPPVAEPKPEQKTPRRTLRRVGVTSFSPSPSPPISPVSPPRLKRKETKSTAAKGPLALAVGRRISFGSGMGSGSGDGLQSPFEESMRF</sequence>
<evidence type="ECO:0000313" key="3">
    <source>
        <dbReference type="Proteomes" id="UP000027195"/>
    </source>
</evidence>
<keyword evidence="3" id="KW-1185">Reference proteome</keyword>
<feature type="compositionally biased region" description="Pro residues" evidence="1">
    <location>
        <begin position="359"/>
        <end position="369"/>
    </location>
</feature>
<feature type="region of interest" description="Disordered" evidence="1">
    <location>
        <begin position="267"/>
        <end position="418"/>
    </location>
</feature>
<name>A0A067MK56_BOTB1</name>